<dbReference type="SFLD" id="SFLDS00019">
    <property type="entry name" value="Glutathione_Transferase_(cytos"/>
    <property type="match status" value="1"/>
</dbReference>
<evidence type="ECO:0000259" key="9">
    <source>
        <dbReference type="PROSITE" id="PS50405"/>
    </source>
</evidence>
<comment type="subcellular location">
    <subcellularLocation>
        <location evidence="1">Cytoplasm</location>
        <location evidence="1">Cytosol</location>
    </subcellularLocation>
</comment>
<keyword evidence="4" id="KW-0963">Cytoplasm</keyword>
<dbReference type="AlphaFoldDB" id="A0AAN7K2Q1"/>
<feature type="domain" description="GST C-terminal" evidence="9">
    <location>
        <begin position="91"/>
        <end position="217"/>
    </location>
</feature>
<dbReference type="CDD" id="cd03053">
    <property type="entry name" value="GST_N_Phi"/>
    <property type="match status" value="1"/>
</dbReference>
<keyword evidence="6" id="KW-0808">Transferase</keyword>
<dbReference type="PANTHER" id="PTHR43900">
    <property type="entry name" value="GLUTATHIONE S-TRANSFERASE RHO"/>
    <property type="match status" value="1"/>
</dbReference>
<keyword evidence="5" id="KW-0216">Detoxification</keyword>
<dbReference type="PANTHER" id="PTHR43900:SF72">
    <property type="entry name" value="GLUTATHIONE S-TRANSFERASE F13"/>
    <property type="match status" value="1"/>
</dbReference>
<name>A0AAN7K2Q1_9MYRT</name>
<dbReference type="GO" id="GO:0005829">
    <property type="term" value="C:cytosol"/>
    <property type="evidence" value="ECO:0007669"/>
    <property type="project" value="UniProtKB-SubCell"/>
</dbReference>
<dbReference type="CDD" id="cd03187">
    <property type="entry name" value="GST_C_Phi"/>
    <property type="match status" value="1"/>
</dbReference>
<keyword evidence="11" id="KW-1185">Reference proteome</keyword>
<dbReference type="PROSITE" id="PS50405">
    <property type="entry name" value="GST_CTER"/>
    <property type="match status" value="1"/>
</dbReference>
<dbReference type="Pfam" id="PF02798">
    <property type="entry name" value="GST_N"/>
    <property type="match status" value="1"/>
</dbReference>
<evidence type="ECO:0000256" key="2">
    <source>
        <dbReference type="ARBA" id="ARBA00010128"/>
    </source>
</evidence>
<evidence type="ECO:0000256" key="6">
    <source>
        <dbReference type="ARBA" id="ARBA00022679"/>
    </source>
</evidence>
<dbReference type="SUPFAM" id="SSF52833">
    <property type="entry name" value="Thioredoxin-like"/>
    <property type="match status" value="1"/>
</dbReference>
<dbReference type="InterPro" id="IPR010987">
    <property type="entry name" value="Glutathione-S-Trfase_C-like"/>
</dbReference>
<dbReference type="Pfam" id="PF00043">
    <property type="entry name" value="GST_C"/>
    <property type="match status" value="1"/>
</dbReference>
<dbReference type="SFLD" id="SFLDG00358">
    <property type="entry name" value="Main_(cytGST)"/>
    <property type="match status" value="1"/>
</dbReference>
<dbReference type="InterPro" id="IPR004045">
    <property type="entry name" value="Glutathione_S-Trfase_N"/>
</dbReference>
<evidence type="ECO:0000256" key="7">
    <source>
        <dbReference type="ARBA" id="ARBA00047960"/>
    </source>
</evidence>
<dbReference type="FunFam" id="3.40.30.10:FF:000016">
    <property type="entry name" value="Glutathione S-transferase F2"/>
    <property type="match status" value="1"/>
</dbReference>
<evidence type="ECO:0000313" key="10">
    <source>
        <dbReference type="EMBL" id="KAK4756505.1"/>
    </source>
</evidence>
<evidence type="ECO:0000256" key="3">
    <source>
        <dbReference type="ARBA" id="ARBA00012452"/>
    </source>
</evidence>
<comment type="caution">
    <text evidence="10">The sequence shown here is derived from an EMBL/GenBank/DDBJ whole genome shotgun (WGS) entry which is preliminary data.</text>
</comment>
<reference evidence="10 11" key="1">
    <citation type="journal article" date="2023" name="Hortic Res">
        <title>Pangenome of water caltrop reveals structural variations and asymmetric subgenome divergence after allopolyploidization.</title>
        <authorList>
            <person name="Zhang X."/>
            <person name="Chen Y."/>
            <person name="Wang L."/>
            <person name="Yuan Y."/>
            <person name="Fang M."/>
            <person name="Shi L."/>
            <person name="Lu R."/>
            <person name="Comes H.P."/>
            <person name="Ma Y."/>
            <person name="Chen Y."/>
            <person name="Huang G."/>
            <person name="Zhou Y."/>
            <person name="Zheng Z."/>
            <person name="Qiu Y."/>
        </authorList>
    </citation>
    <scope>NUCLEOTIDE SEQUENCE [LARGE SCALE GENOMIC DNA]</scope>
    <source>
        <tissue evidence="10">Roots</tissue>
    </source>
</reference>
<dbReference type="SUPFAM" id="SSF47616">
    <property type="entry name" value="GST C-terminal domain-like"/>
    <property type="match status" value="1"/>
</dbReference>
<dbReference type="Gene3D" id="1.20.1050.10">
    <property type="match status" value="1"/>
</dbReference>
<evidence type="ECO:0000313" key="11">
    <source>
        <dbReference type="Proteomes" id="UP001345219"/>
    </source>
</evidence>
<dbReference type="Gene3D" id="3.40.30.10">
    <property type="entry name" value="Glutaredoxin"/>
    <property type="match status" value="1"/>
</dbReference>
<dbReference type="Proteomes" id="UP001345219">
    <property type="component" value="Chromosome 6"/>
</dbReference>
<dbReference type="GO" id="GO:0004364">
    <property type="term" value="F:glutathione transferase activity"/>
    <property type="evidence" value="ECO:0007669"/>
    <property type="project" value="UniProtKB-EC"/>
</dbReference>
<dbReference type="FunFam" id="1.20.1050.10:FF:000004">
    <property type="entry name" value="Glutathione S-transferase F2"/>
    <property type="match status" value="1"/>
</dbReference>
<dbReference type="InterPro" id="IPR004046">
    <property type="entry name" value="GST_C"/>
</dbReference>
<dbReference type="EC" id="2.5.1.18" evidence="3"/>
<comment type="catalytic activity">
    <reaction evidence="7">
        <text>RX + glutathione = an S-substituted glutathione + a halide anion + H(+)</text>
        <dbReference type="Rhea" id="RHEA:16437"/>
        <dbReference type="ChEBI" id="CHEBI:15378"/>
        <dbReference type="ChEBI" id="CHEBI:16042"/>
        <dbReference type="ChEBI" id="CHEBI:17792"/>
        <dbReference type="ChEBI" id="CHEBI:57925"/>
        <dbReference type="ChEBI" id="CHEBI:90779"/>
        <dbReference type="EC" id="2.5.1.18"/>
    </reaction>
</comment>
<evidence type="ECO:0000256" key="1">
    <source>
        <dbReference type="ARBA" id="ARBA00004514"/>
    </source>
</evidence>
<accession>A0AAN7K2Q1</accession>
<evidence type="ECO:0000259" key="8">
    <source>
        <dbReference type="PROSITE" id="PS50404"/>
    </source>
</evidence>
<dbReference type="InterPro" id="IPR040079">
    <property type="entry name" value="Glutathione_S-Trfase"/>
</dbReference>
<dbReference type="InterPro" id="IPR036249">
    <property type="entry name" value="Thioredoxin-like_sf"/>
</dbReference>
<organism evidence="10 11">
    <name type="scientific">Trapa incisa</name>
    <dbReference type="NCBI Taxonomy" id="236973"/>
    <lineage>
        <taxon>Eukaryota</taxon>
        <taxon>Viridiplantae</taxon>
        <taxon>Streptophyta</taxon>
        <taxon>Embryophyta</taxon>
        <taxon>Tracheophyta</taxon>
        <taxon>Spermatophyta</taxon>
        <taxon>Magnoliopsida</taxon>
        <taxon>eudicotyledons</taxon>
        <taxon>Gunneridae</taxon>
        <taxon>Pentapetalae</taxon>
        <taxon>rosids</taxon>
        <taxon>malvids</taxon>
        <taxon>Myrtales</taxon>
        <taxon>Lythraceae</taxon>
        <taxon>Trapa</taxon>
    </lineage>
</organism>
<dbReference type="GO" id="GO:0009407">
    <property type="term" value="P:toxin catabolic process"/>
    <property type="evidence" value="ECO:0007669"/>
    <property type="project" value="UniProtKB-ARBA"/>
</dbReference>
<dbReference type="SFLD" id="SFLDG01154">
    <property type="entry name" value="Main.5:_Phi-like"/>
    <property type="match status" value="1"/>
</dbReference>
<evidence type="ECO:0000256" key="5">
    <source>
        <dbReference type="ARBA" id="ARBA00022575"/>
    </source>
</evidence>
<dbReference type="InterPro" id="IPR036282">
    <property type="entry name" value="Glutathione-S-Trfase_C_sf"/>
</dbReference>
<protein>
    <recommendedName>
        <fullName evidence="3">glutathione transferase</fullName>
        <ecNumber evidence="3">2.5.1.18</ecNumber>
    </recommendedName>
</protein>
<dbReference type="EMBL" id="JAXIOK010000013">
    <property type="protein sequence ID" value="KAK4756505.1"/>
    <property type="molecule type" value="Genomic_DNA"/>
</dbReference>
<evidence type="ECO:0000256" key="4">
    <source>
        <dbReference type="ARBA" id="ARBA00022490"/>
    </source>
</evidence>
<sequence length="217" mass="25141">MAGLKLYGMPMSSCTARVLTCLHEKEVEFELVSVDLFTDQHKQPSFLCKNPFGQIPALEDGDLTIFESRAITEYISKKYKDQGTDLIRHESLEESTMVKVWSEVEAHQLNPVLKPIIYQFFVSPMQGKTTDQAVINENLEKLGKLLDVYEDRLGKTTYLAGDFYSLADLHHLPYLFYFMKTPWSSLVNERVKVKAWWEDISNRVTFKKVSEAMKIWN</sequence>
<dbReference type="GO" id="GO:0006749">
    <property type="term" value="P:glutathione metabolic process"/>
    <property type="evidence" value="ECO:0007669"/>
    <property type="project" value="TreeGrafter"/>
</dbReference>
<dbReference type="GO" id="GO:0043295">
    <property type="term" value="F:glutathione binding"/>
    <property type="evidence" value="ECO:0007669"/>
    <property type="project" value="TreeGrafter"/>
</dbReference>
<proteinExistence type="inferred from homology"/>
<dbReference type="InterPro" id="IPR034347">
    <property type="entry name" value="GST_Phi_C"/>
</dbReference>
<comment type="similarity">
    <text evidence="2">Belongs to the GST superfamily. Phi family.</text>
</comment>
<dbReference type="PROSITE" id="PS50404">
    <property type="entry name" value="GST_NTER"/>
    <property type="match status" value="1"/>
</dbReference>
<gene>
    <name evidence="10" type="ORF">SAY87_006632</name>
</gene>
<feature type="domain" description="GST N-terminal" evidence="8">
    <location>
        <begin position="2"/>
        <end position="83"/>
    </location>
</feature>